<gene>
    <name evidence="3" type="ORF">UFOPK2656_02511</name>
    <name evidence="4" type="ORF">UFOPK3099_00414</name>
    <name evidence="5" type="ORF">UFOPK3267_02833</name>
    <name evidence="6" type="ORF">UFOPK3651_02262</name>
    <name evidence="7" type="ORF">UFOPK3931_01019</name>
    <name evidence="2" type="ORF">UFOPK4189_02390</name>
</gene>
<dbReference type="Pfam" id="PF02572">
    <property type="entry name" value="CobA_CobO_BtuR"/>
    <property type="match status" value="1"/>
</dbReference>
<evidence type="ECO:0000313" key="3">
    <source>
        <dbReference type="EMBL" id="CAB4735542.1"/>
    </source>
</evidence>
<dbReference type="PANTHER" id="PTHR46638:SF1">
    <property type="entry name" value="CORRINOID ADENOSYLTRANSFERASE"/>
    <property type="match status" value="1"/>
</dbReference>
<dbReference type="EMBL" id="CAESGF010000016">
    <property type="protein sequence ID" value="CAB4364632.1"/>
    <property type="molecule type" value="Genomic_DNA"/>
</dbReference>
<reference evidence="4" key="1">
    <citation type="submission" date="2020-05" db="EMBL/GenBank/DDBJ databases">
        <authorList>
            <person name="Chiriac C."/>
            <person name="Salcher M."/>
            <person name="Ghai R."/>
            <person name="Kavagutti S V."/>
        </authorList>
    </citation>
    <scope>NUCLEOTIDE SEQUENCE</scope>
</reference>
<dbReference type="EMBL" id="CAEZYF010000018">
    <property type="protein sequence ID" value="CAB4735542.1"/>
    <property type="molecule type" value="Genomic_DNA"/>
</dbReference>
<dbReference type="GO" id="GO:0008817">
    <property type="term" value="F:corrinoid adenosyltransferase activity"/>
    <property type="evidence" value="ECO:0007669"/>
    <property type="project" value="InterPro"/>
</dbReference>
<evidence type="ECO:0000256" key="1">
    <source>
        <dbReference type="SAM" id="MobiDB-lite"/>
    </source>
</evidence>
<organism evidence="4">
    <name type="scientific">freshwater metagenome</name>
    <dbReference type="NCBI Taxonomy" id="449393"/>
    <lineage>
        <taxon>unclassified sequences</taxon>
        <taxon>metagenomes</taxon>
        <taxon>ecological metagenomes</taxon>
    </lineage>
</organism>
<dbReference type="InterPro" id="IPR003724">
    <property type="entry name" value="CblAdoTrfase_CobA"/>
</dbReference>
<accession>A0A6J6YEJ5</accession>
<dbReference type="EMBL" id="CAFBIY010000232">
    <property type="protein sequence ID" value="CAB4853305.1"/>
    <property type="molecule type" value="Genomic_DNA"/>
</dbReference>
<dbReference type="CDD" id="cd00561">
    <property type="entry name" value="CobA_ACA"/>
    <property type="match status" value="1"/>
</dbReference>
<dbReference type="GO" id="GO:0005524">
    <property type="term" value="F:ATP binding"/>
    <property type="evidence" value="ECO:0007669"/>
    <property type="project" value="InterPro"/>
</dbReference>
<protein>
    <submittedName>
        <fullName evidence="4">Unannotated protein</fullName>
    </submittedName>
</protein>
<dbReference type="NCBIfam" id="NF004637">
    <property type="entry name" value="PRK05986.1"/>
    <property type="match status" value="1"/>
</dbReference>
<evidence type="ECO:0000313" key="6">
    <source>
        <dbReference type="EMBL" id="CAB4942164.1"/>
    </source>
</evidence>
<dbReference type="Gene3D" id="3.40.50.300">
    <property type="entry name" value="P-loop containing nucleotide triphosphate hydrolases"/>
    <property type="match status" value="1"/>
</dbReference>
<dbReference type="AlphaFoldDB" id="A0A6J6YEJ5"/>
<dbReference type="EMBL" id="CAFAAV010000019">
    <property type="protein sequence ID" value="CAB4805938.1"/>
    <property type="molecule type" value="Genomic_DNA"/>
</dbReference>
<dbReference type="NCBIfam" id="TIGR00708">
    <property type="entry name" value="cobA"/>
    <property type="match status" value="1"/>
</dbReference>
<feature type="region of interest" description="Disordered" evidence="1">
    <location>
        <begin position="1"/>
        <end position="20"/>
    </location>
</feature>
<dbReference type="InterPro" id="IPR027417">
    <property type="entry name" value="P-loop_NTPase"/>
</dbReference>
<proteinExistence type="predicted"/>
<name>A0A6J6YEJ5_9ZZZZ</name>
<dbReference type="SUPFAM" id="SSF52540">
    <property type="entry name" value="P-loop containing nucleoside triphosphate hydrolases"/>
    <property type="match status" value="1"/>
</dbReference>
<dbReference type="EMBL" id="CAFBOL010000019">
    <property type="protein sequence ID" value="CAB4984336.1"/>
    <property type="molecule type" value="Genomic_DNA"/>
</dbReference>
<evidence type="ECO:0000313" key="7">
    <source>
        <dbReference type="EMBL" id="CAB4984336.1"/>
    </source>
</evidence>
<evidence type="ECO:0000313" key="4">
    <source>
        <dbReference type="EMBL" id="CAB4805938.1"/>
    </source>
</evidence>
<dbReference type="EMBL" id="CAFBMT010000013">
    <property type="protein sequence ID" value="CAB4942164.1"/>
    <property type="molecule type" value="Genomic_DNA"/>
</dbReference>
<evidence type="ECO:0000313" key="2">
    <source>
        <dbReference type="EMBL" id="CAB4364632.1"/>
    </source>
</evidence>
<dbReference type="GO" id="GO:0009236">
    <property type="term" value="P:cobalamin biosynthetic process"/>
    <property type="evidence" value="ECO:0007669"/>
    <property type="project" value="InterPro"/>
</dbReference>
<sequence>MDEQPEIPIAHEPGTFPLEDDPVPAGLTNADSLVLVNTGNGKGKSSAAFGVMIRAVARDWNVAVVQFIKGSGWKVGEEKIGRQLGVTWHSLGSGFTWDSADQSHDIALAREGWALAAEIIAAGEHQLVILDELTYLCTWGWVPTEEVVHAITSRPRHVNLVITGRDAPEAIIDVADTVTEMLEVKHAFQRKINAKRGIDY</sequence>
<evidence type="ECO:0000313" key="5">
    <source>
        <dbReference type="EMBL" id="CAB4853305.1"/>
    </source>
</evidence>
<dbReference type="PANTHER" id="PTHR46638">
    <property type="entry name" value="CORRINOID ADENOSYLTRANSFERASE"/>
    <property type="match status" value="1"/>
</dbReference>
<dbReference type="PIRSF" id="PIRSF015617">
    <property type="entry name" value="Adensltrnsf_CobA"/>
    <property type="match status" value="1"/>
</dbReference>